<proteinExistence type="predicted"/>
<dbReference type="Proteomes" id="UP000765509">
    <property type="component" value="Unassembled WGS sequence"/>
</dbReference>
<dbReference type="AlphaFoldDB" id="A0A9Q3JLG3"/>
<gene>
    <name evidence="1" type="ORF">O181_105103</name>
</gene>
<sequence>MISYFEGLKRPSISPVELISMACQSPSGSNNAEESFNIFSNSDQQLKIFQDLILDVMISYVIFKAQASLDNVSPKHTEQYKHVKKRKALHSNKQISSVRIHPAPQVVPSNWEKDLQVETGKKKLVE</sequence>
<evidence type="ECO:0000313" key="2">
    <source>
        <dbReference type="Proteomes" id="UP000765509"/>
    </source>
</evidence>
<organism evidence="1 2">
    <name type="scientific">Austropuccinia psidii MF-1</name>
    <dbReference type="NCBI Taxonomy" id="1389203"/>
    <lineage>
        <taxon>Eukaryota</taxon>
        <taxon>Fungi</taxon>
        <taxon>Dikarya</taxon>
        <taxon>Basidiomycota</taxon>
        <taxon>Pucciniomycotina</taxon>
        <taxon>Pucciniomycetes</taxon>
        <taxon>Pucciniales</taxon>
        <taxon>Sphaerophragmiaceae</taxon>
        <taxon>Austropuccinia</taxon>
    </lineage>
</organism>
<protein>
    <submittedName>
        <fullName evidence="1">Uncharacterized protein</fullName>
    </submittedName>
</protein>
<evidence type="ECO:0000313" key="1">
    <source>
        <dbReference type="EMBL" id="MBW0565388.1"/>
    </source>
</evidence>
<accession>A0A9Q3JLG3</accession>
<keyword evidence="2" id="KW-1185">Reference proteome</keyword>
<dbReference type="EMBL" id="AVOT02077350">
    <property type="protein sequence ID" value="MBW0565388.1"/>
    <property type="molecule type" value="Genomic_DNA"/>
</dbReference>
<reference evidence="1" key="1">
    <citation type="submission" date="2021-03" db="EMBL/GenBank/DDBJ databases">
        <title>Draft genome sequence of rust myrtle Austropuccinia psidii MF-1, a brazilian biotype.</title>
        <authorList>
            <person name="Quecine M.C."/>
            <person name="Pachon D.M.R."/>
            <person name="Bonatelli M.L."/>
            <person name="Correr F.H."/>
            <person name="Franceschini L.M."/>
            <person name="Leite T.F."/>
            <person name="Margarido G.R.A."/>
            <person name="Almeida C.A."/>
            <person name="Ferrarezi J.A."/>
            <person name="Labate C.A."/>
        </authorList>
    </citation>
    <scope>NUCLEOTIDE SEQUENCE</scope>
    <source>
        <strain evidence="1">MF-1</strain>
    </source>
</reference>
<comment type="caution">
    <text evidence="1">The sequence shown here is derived from an EMBL/GenBank/DDBJ whole genome shotgun (WGS) entry which is preliminary data.</text>
</comment>
<name>A0A9Q3JLG3_9BASI</name>